<dbReference type="InterPro" id="IPR038071">
    <property type="entry name" value="UROD/MetE-like_sf"/>
</dbReference>
<keyword evidence="7 14" id="KW-0210">Decarboxylase</keyword>
<dbReference type="AlphaFoldDB" id="A0A6P6JRA4"/>
<dbReference type="PROSITE" id="PS00907">
    <property type="entry name" value="UROD_2"/>
    <property type="match status" value="1"/>
</dbReference>
<evidence type="ECO:0000256" key="5">
    <source>
        <dbReference type="ARBA" id="ARBA00014308"/>
    </source>
</evidence>
<comment type="similarity">
    <text evidence="3 15">Belongs to the uroporphyrinogen decarboxylase family.</text>
</comment>
<comment type="pathway">
    <text evidence="2 14">Porphyrin-containing compound metabolism; protoporphyrin-IX biosynthesis; coproporphyrinogen-III from 5-aminolevulinate: step 4/4.</text>
</comment>
<evidence type="ECO:0000256" key="6">
    <source>
        <dbReference type="ARBA" id="ARBA00022490"/>
    </source>
</evidence>
<evidence type="ECO:0000256" key="8">
    <source>
        <dbReference type="ARBA" id="ARBA00023133"/>
    </source>
</evidence>
<evidence type="ECO:0000256" key="1">
    <source>
        <dbReference type="ARBA" id="ARBA00004496"/>
    </source>
</evidence>
<evidence type="ECO:0000313" key="19">
    <source>
        <dbReference type="RefSeq" id="XP_026061777.1"/>
    </source>
</evidence>
<dbReference type="Pfam" id="PF01208">
    <property type="entry name" value="URO-D"/>
    <property type="match status" value="1"/>
</dbReference>
<feature type="domain" description="Uroporphyrinogen decarboxylase (URO-D)" evidence="16">
    <location>
        <begin position="33"/>
        <end position="42"/>
    </location>
</feature>
<dbReference type="SUPFAM" id="SSF51726">
    <property type="entry name" value="UROD/MetE-like"/>
    <property type="match status" value="1"/>
</dbReference>
<protein>
    <recommendedName>
        <fullName evidence="5 14">Uroporphyrinogen decarboxylase</fullName>
        <ecNumber evidence="4 14">4.1.1.37</ecNumber>
    </recommendedName>
</protein>
<dbReference type="GeneID" id="113045562"/>
<feature type="domain" description="Uroporphyrinogen decarboxylase (URO-D)" evidence="17">
    <location>
        <begin position="153"/>
        <end position="169"/>
    </location>
</feature>
<dbReference type="CDD" id="cd00717">
    <property type="entry name" value="URO-D"/>
    <property type="match status" value="1"/>
</dbReference>
<dbReference type="Gene3D" id="3.20.20.210">
    <property type="match status" value="1"/>
</dbReference>
<evidence type="ECO:0000313" key="18">
    <source>
        <dbReference type="Proteomes" id="UP000515129"/>
    </source>
</evidence>
<dbReference type="GO" id="GO:0004853">
    <property type="term" value="F:uroporphyrinogen decarboxylase activity"/>
    <property type="evidence" value="ECO:0007669"/>
    <property type="project" value="UniProtKB-EC"/>
</dbReference>
<keyword evidence="18" id="KW-1185">Reference proteome</keyword>
<keyword evidence="6" id="KW-0963">Cytoplasm</keyword>
<dbReference type="Proteomes" id="UP000515129">
    <property type="component" value="Chromosome 27"/>
</dbReference>
<organism evidence="18 19">
    <name type="scientific">Carassius auratus</name>
    <name type="common">Goldfish</name>
    <dbReference type="NCBI Taxonomy" id="7957"/>
    <lineage>
        <taxon>Eukaryota</taxon>
        <taxon>Metazoa</taxon>
        <taxon>Chordata</taxon>
        <taxon>Craniata</taxon>
        <taxon>Vertebrata</taxon>
        <taxon>Euteleostomi</taxon>
        <taxon>Actinopterygii</taxon>
        <taxon>Neopterygii</taxon>
        <taxon>Teleostei</taxon>
        <taxon>Ostariophysi</taxon>
        <taxon>Cypriniformes</taxon>
        <taxon>Cyprinidae</taxon>
        <taxon>Cyprininae</taxon>
        <taxon>Carassius</taxon>
    </lineage>
</organism>
<evidence type="ECO:0000256" key="11">
    <source>
        <dbReference type="ARBA" id="ARBA00045708"/>
    </source>
</evidence>
<keyword evidence="9 14" id="KW-0456">Lyase</keyword>
<proteinExistence type="inferred from homology"/>
<keyword evidence="10 14" id="KW-0627">Porphyrin biosynthesis</keyword>
<evidence type="ECO:0000256" key="4">
    <source>
        <dbReference type="ARBA" id="ARBA00012288"/>
    </source>
</evidence>
<evidence type="ECO:0000259" key="17">
    <source>
        <dbReference type="PROSITE" id="PS00907"/>
    </source>
</evidence>
<dbReference type="KEGG" id="caua:113045562"/>
<evidence type="ECO:0000256" key="7">
    <source>
        <dbReference type="ARBA" id="ARBA00022793"/>
    </source>
</evidence>
<evidence type="ECO:0000256" key="3">
    <source>
        <dbReference type="ARBA" id="ARBA00009935"/>
    </source>
</evidence>
<evidence type="ECO:0000259" key="16">
    <source>
        <dbReference type="PROSITE" id="PS00906"/>
    </source>
</evidence>
<evidence type="ECO:0000256" key="12">
    <source>
        <dbReference type="ARBA" id="ARBA00047341"/>
    </source>
</evidence>
<accession>A0A6P6JRA4</accession>
<dbReference type="GO" id="GO:0005829">
    <property type="term" value="C:cytosol"/>
    <property type="evidence" value="ECO:0007669"/>
    <property type="project" value="TreeGrafter"/>
</dbReference>
<dbReference type="PANTHER" id="PTHR21091">
    <property type="entry name" value="METHYLTETRAHYDROFOLATE:HOMOCYSTEINE METHYLTRANSFERASE RELATED"/>
    <property type="match status" value="1"/>
</dbReference>
<evidence type="ECO:0000256" key="15">
    <source>
        <dbReference type="RuleBase" id="RU004169"/>
    </source>
</evidence>
<evidence type="ECO:0000256" key="10">
    <source>
        <dbReference type="ARBA" id="ARBA00023244"/>
    </source>
</evidence>
<dbReference type="NCBIfam" id="TIGR01464">
    <property type="entry name" value="hemE"/>
    <property type="match status" value="1"/>
</dbReference>
<dbReference type="UniPathway" id="UPA00251">
    <property type="reaction ID" value="UER00321"/>
</dbReference>
<dbReference type="InterPro" id="IPR006361">
    <property type="entry name" value="Uroporphyrinogen_deCO2ase_HemE"/>
</dbReference>
<dbReference type="OrthoDB" id="339900at2759"/>
<evidence type="ECO:0000256" key="14">
    <source>
        <dbReference type="RuleBase" id="RU000554"/>
    </source>
</evidence>
<dbReference type="GO" id="GO:0006782">
    <property type="term" value="P:protoporphyrinogen IX biosynthetic process"/>
    <property type="evidence" value="ECO:0007669"/>
    <property type="project" value="UniProtKB-UniPathway"/>
</dbReference>
<name>A0A6P6JRA4_CARAU</name>
<comment type="catalytic activity">
    <reaction evidence="12">
        <text>uroporphyrinogen I + 4 H(+) = coproporphyrinogen I + 4 CO2</text>
        <dbReference type="Rhea" id="RHEA:31239"/>
        <dbReference type="ChEBI" id="CHEBI:15378"/>
        <dbReference type="ChEBI" id="CHEBI:16526"/>
        <dbReference type="ChEBI" id="CHEBI:62626"/>
        <dbReference type="ChEBI" id="CHEBI:62631"/>
    </reaction>
    <physiologicalReaction direction="left-to-right" evidence="12">
        <dbReference type="Rhea" id="RHEA:31240"/>
    </physiologicalReaction>
</comment>
<dbReference type="PROSITE" id="PS00906">
    <property type="entry name" value="UROD_1"/>
    <property type="match status" value="1"/>
</dbReference>
<gene>
    <name evidence="19" type="primary">LOC113045562</name>
</gene>
<comment type="catalytic activity">
    <reaction evidence="13">
        <text>uroporphyrinogen III + 4 H(+) = coproporphyrinogen III + 4 CO2</text>
        <dbReference type="Rhea" id="RHEA:19865"/>
        <dbReference type="ChEBI" id="CHEBI:15378"/>
        <dbReference type="ChEBI" id="CHEBI:16526"/>
        <dbReference type="ChEBI" id="CHEBI:57308"/>
        <dbReference type="ChEBI" id="CHEBI:57309"/>
        <dbReference type="EC" id="4.1.1.37"/>
    </reaction>
    <physiologicalReaction direction="left-to-right" evidence="13">
        <dbReference type="Rhea" id="RHEA:19866"/>
    </physiologicalReaction>
</comment>
<dbReference type="FunFam" id="3.20.20.210:FF:000004">
    <property type="entry name" value="Uroporphyrinogen decarboxylase"/>
    <property type="match status" value="1"/>
</dbReference>
<reference evidence="19" key="1">
    <citation type="submission" date="2025-08" db="UniProtKB">
        <authorList>
            <consortium name="RefSeq"/>
        </authorList>
    </citation>
    <scope>IDENTIFICATION</scope>
    <source>
        <strain evidence="19">Wakin</strain>
        <tissue evidence="19">Muscle</tissue>
    </source>
</reference>
<dbReference type="RefSeq" id="XP_026061777.1">
    <property type="nucleotide sequence ID" value="XM_026205992.1"/>
</dbReference>
<comment type="function">
    <text evidence="11">Catalyzes the sequential decarboxylation of the four acetate side chains of uroporphyrinogen to form coproporphyrinogen and participates in the fifth step in the heme biosynthetic pathway. Isomer I or isomer III of uroporphyrinogen may serve as substrate, but only coproporphyrinogen III can ultimately be converted to heme. In vitro also decarboxylates pentacarboxylate porphyrinogen I.</text>
</comment>
<dbReference type="PANTHER" id="PTHR21091:SF169">
    <property type="entry name" value="UROPORPHYRINOGEN DECARBOXYLASE"/>
    <property type="match status" value="1"/>
</dbReference>
<comment type="subcellular location">
    <subcellularLocation>
        <location evidence="1">Cytoplasm</location>
    </subcellularLocation>
</comment>
<evidence type="ECO:0000256" key="13">
    <source>
        <dbReference type="ARBA" id="ARBA00048411"/>
    </source>
</evidence>
<keyword evidence="8" id="KW-0350">Heme biosynthesis</keyword>
<dbReference type="EC" id="4.1.1.37" evidence="4 14"/>
<dbReference type="InterPro" id="IPR000257">
    <property type="entry name" value="Uroporphyrinogen_deCOase"/>
</dbReference>
<dbReference type="HAMAP" id="MF_00218">
    <property type="entry name" value="URO_D"/>
    <property type="match status" value="1"/>
</dbReference>
<sequence>MDKDSLILPKDFPELKNDTFLRAARGEELEHIPVWCMRQAGRYLPEFRESRAGKDFFETCRSPEACCELTLQPLRRFPFDAAIIFSDILVVPQAMGMEVQMCPGKGPTFPEPLKEPEDLQRLKTKVDVSSELDYVFKAITLTRHRIEGKVPLIGFTGAPWTLMSYMIEGGGSVTHSKAKRWLYRYPEASHKLLSQLTDVIVEYLLGQVQAGAQALQVFESHTGCLGPVEFKEFSLPYLRDIARRVKDRIKESGLDNVPMIVFAKDGHYGLEDLSESGYEVVGLDWTIDPRSARVRTGGKVSLQGNMDPCALYATKERISEIVKRMLEGFGTKGYIANLGHGLYPDMDPENVGAFVEAVHTHSRQLLNRK</sequence>
<evidence type="ECO:0000256" key="2">
    <source>
        <dbReference type="ARBA" id="ARBA00004804"/>
    </source>
</evidence>
<evidence type="ECO:0000256" key="9">
    <source>
        <dbReference type="ARBA" id="ARBA00023239"/>
    </source>
</evidence>